<dbReference type="InterPro" id="IPR027477">
    <property type="entry name" value="Succ_DH/fumarate_Rdtase_cat_sf"/>
</dbReference>
<dbReference type="GO" id="GO:0034628">
    <property type="term" value="P:'de novo' NAD+ biosynthetic process from L-aspartate"/>
    <property type="evidence" value="ECO:0007669"/>
    <property type="project" value="TreeGrafter"/>
</dbReference>
<keyword evidence="16" id="KW-1185">Reference proteome</keyword>
<dbReference type="AlphaFoldDB" id="A0A1M5TB41"/>
<organism evidence="15 16">
    <name type="scientific">Sporobacter termitidis DSM 10068</name>
    <dbReference type="NCBI Taxonomy" id="1123282"/>
    <lineage>
        <taxon>Bacteria</taxon>
        <taxon>Bacillati</taxon>
        <taxon>Bacillota</taxon>
        <taxon>Clostridia</taxon>
        <taxon>Eubacteriales</taxon>
        <taxon>Oscillospiraceae</taxon>
        <taxon>Sporobacter</taxon>
    </lineage>
</organism>
<dbReference type="SUPFAM" id="SSF46977">
    <property type="entry name" value="Succinate dehydrogenase/fumarate reductase flavoprotein C-terminal domain"/>
    <property type="match status" value="1"/>
</dbReference>
<dbReference type="Gene3D" id="3.90.700.10">
    <property type="entry name" value="Succinate dehydrogenase/fumarate reductase flavoprotein, catalytic domain"/>
    <property type="match status" value="1"/>
</dbReference>
<comment type="cofactor">
    <cofactor evidence="1 12">
        <name>FAD</name>
        <dbReference type="ChEBI" id="CHEBI:57692"/>
    </cofactor>
</comment>
<dbReference type="FunFam" id="3.90.700.10:FF:000002">
    <property type="entry name" value="L-aspartate oxidase"/>
    <property type="match status" value="1"/>
</dbReference>
<feature type="domain" description="FAD-dependent oxidoreductase 2 FAD-binding" evidence="13">
    <location>
        <begin position="18"/>
        <end position="391"/>
    </location>
</feature>
<dbReference type="InterPro" id="IPR005288">
    <property type="entry name" value="NadB"/>
</dbReference>
<dbReference type="GO" id="GO:0005737">
    <property type="term" value="C:cytoplasm"/>
    <property type="evidence" value="ECO:0007669"/>
    <property type="project" value="UniProtKB-SubCell"/>
</dbReference>
<evidence type="ECO:0000256" key="7">
    <source>
        <dbReference type="ARBA" id="ARBA00022642"/>
    </source>
</evidence>
<proteinExistence type="inferred from homology"/>
<protein>
    <recommendedName>
        <fullName evidence="5 11">L-aspartate oxidase</fullName>
        <ecNumber evidence="4 11">1.4.3.16</ecNumber>
    </recommendedName>
</protein>
<dbReference type="PANTHER" id="PTHR42716">
    <property type="entry name" value="L-ASPARTATE OXIDASE"/>
    <property type="match status" value="1"/>
</dbReference>
<evidence type="ECO:0000256" key="3">
    <source>
        <dbReference type="ARBA" id="ARBA00008562"/>
    </source>
</evidence>
<comment type="subcellular location">
    <subcellularLocation>
        <location evidence="12">Cytoplasm</location>
    </subcellularLocation>
</comment>
<evidence type="ECO:0000256" key="11">
    <source>
        <dbReference type="NCBIfam" id="TIGR00551"/>
    </source>
</evidence>
<evidence type="ECO:0000256" key="12">
    <source>
        <dbReference type="RuleBase" id="RU362049"/>
    </source>
</evidence>
<dbReference type="GO" id="GO:0008734">
    <property type="term" value="F:L-aspartate oxidase activity"/>
    <property type="evidence" value="ECO:0007669"/>
    <property type="project" value="UniProtKB-UniRule"/>
</dbReference>
<feature type="domain" description="Fumarate reductase/succinate dehydrogenase flavoprotein-like C-terminal" evidence="14">
    <location>
        <begin position="438"/>
        <end position="514"/>
    </location>
</feature>
<evidence type="ECO:0000256" key="10">
    <source>
        <dbReference type="ARBA" id="ARBA00048305"/>
    </source>
</evidence>
<evidence type="ECO:0000256" key="1">
    <source>
        <dbReference type="ARBA" id="ARBA00001974"/>
    </source>
</evidence>
<accession>A0A1M5TB41</accession>
<dbReference type="STRING" id="1123282.SAMN02745823_00016"/>
<dbReference type="EC" id="1.4.3.16" evidence="4 11"/>
<keyword evidence="8 12" id="KW-0274">FAD</keyword>
<dbReference type="NCBIfam" id="TIGR00551">
    <property type="entry name" value="nadB"/>
    <property type="match status" value="1"/>
</dbReference>
<sequence length="516" mass="56041">MQFAIDGTTKISQTLRYDVVIIGAGLAGLYTALHIGERHSCLILAKDKIDISNSWFAQGGIAAAISSDDAPIFHLEDTLIAGAGLCDKDAVGVLVDEGPTDISRLVSLSVPFDIDEFGDLQITREGGHRKNRIVHAGGDATGRETVKALAHIVAQRGNISFSENTCFYDILKDKNGAVSSIIVKKDDKDFHLIETRHVVIATGGIGQVYRSTTNPSVATGDGLAAAMRAGAEIKNIEFIQFHPTGLWSPVPEDREFLISEAVRGEGGLLKNRDGVRFMEGAHELNELAPRDIVARAVVKELQRSGDDHVFVDITAKSEDFLKKRFPTIYEECLKRGINIAHDWIPVCPVQHYLMGGIATDTNGRTSIPGLYAAGEAANTGVHGANRLASNSMLECLVFGRRAAEDISRALEQPASGEKPVLPHVQTRPKAALDYTALRQRIKDLMSEYGYVMRNAEGLRYAIGEVTEILRQVEAVYDDAVVYLETLNIATVALAILTAALNRPESIGSHYREDTAV</sequence>
<evidence type="ECO:0000259" key="14">
    <source>
        <dbReference type="Pfam" id="PF02910"/>
    </source>
</evidence>
<dbReference type="InterPro" id="IPR003953">
    <property type="entry name" value="FAD-dep_OxRdtase_2_FAD-bd"/>
</dbReference>
<comment type="function">
    <text evidence="12">Catalyzes the oxidation of L-aspartate to iminoaspartate.</text>
</comment>
<dbReference type="PRINTS" id="PR00368">
    <property type="entry name" value="FADPNR"/>
</dbReference>
<dbReference type="InterPro" id="IPR037099">
    <property type="entry name" value="Fum_R/Succ_DH_flav-like_C_sf"/>
</dbReference>
<evidence type="ECO:0000256" key="6">
    <source>
        <dbReference type="ARBA" id="ARBA00022630"/>
    </source>
</evidence>
<dbReference type="OrthoDB" id="9806724at2"/>
<comment type="pathway">
    <text evidence="2 12">Cofactor biosynthesis; NAD(+) biosynthesis; iminoaspartate from L-aspartate (oxidase route): step 1/1.</text>
</comment>
<dbReference type="GO" id="GO:0033765">
    <property type="term" value="F:steroid dehydrogenase activity, acting on the CH-CH group of donors"/>
    <property type="evidence" value="ECO:0007669"/>
    <property type="project" value="UniProtKB-ARBA"/>
</dbReference>
<evidence type="ECO:0000256" key="4">
    <source>
        <dbReference type="ARBA" id="ARBA00012173"/>
    </source>
</evidence>
<evidence type="ECO:0000313" key="16">
    <source>
        <dbReference type="Proteomes" id="UP000183995"/>
    </source>
</evidence>
<name>A0A1M5TB41_9FIRM</name>
<comment type="similarity">
    <text evidence="3 12">Belongs to the FAD-dependent oxidoreductase 2 family. NadB subfamily.</text>
</comment>
<keyword evidence="9 12" id="KW-0560">Oxidoreductase</keyword>
<dbReference type="Gene3D" id="3.50.50.60">
    <property type="entry name" value="FAD/NAD(P)-binding domain"/>
    <property type="match status" value="1"/>
</dbReference>
<reference evidence="15 16" key="1">
    <citation type="submission" date="2016-11" db="EMBL/GenBank/DDBJ databases">
        <authorList>
            <person name="Jaros S."/>
            <person name="Januszkiewicz K."/>
            <person name="Wedrychowicz H."/>
        </authorList>
    </citation>
    <scope>NUCLEOTIDE SEQUENCE [LARGE SCALE GENOMIC DNA]</scope>
    <source>
        <strain evidence="15 16">DSM 10068</strain>
    </source>
</reference>
<dbReference type="Pfam" id="PF02910">
    <property type="entry name" value="Succ_DH_flav_C"/>
    <property type="match status" value="1"/>
</dbReference>
<dbReference type="Gene3D" id="1.20.58.100">
    <property type="entry name" value="Fumarate reductase/succinate dehydrogenase flavoprotein-like, C-terminal domain"/>
    <property type="match status" value="1"/>
</dbReference>
<evidence type="ECO:0000256" key="9">
    <source>
        <dbReference type="ARBA" id="ARBA00023002"/>
    </source>
</evidence>
<evidence type="ECO:0000256" key="8">
    <source>
        <dbReference type="ARBA" id="ARBA00022827"/>
    </source>
</evidence>
<dbReference type="UniPathway" id="UPA00253">
    <property type="reaction ID" value="UER00326"/>
</dbReference>
<evidence type="ECO:0000259" key="13">
    <source>
        <dbReference type="Pfam" id="PF00890"/>
    </source>
</evidence>
<dbReference type="EMBL" id="FQXV01000001">
    <property type="protein sequence ID" value="SHH47908.1"/>
    <property type="molecule type" value="Genomic_DNA"/>
</dbReference>
<dbReference type="InterPro" id="IPR015939">
    <property type="entry name" value="Fum_Rdtase/Succ_DH_flav-like_C"/>
</dbReference>
<dbReference type="Proteomes" id="UP000183995">
    <property type="component" value="Unassembled WGS sequence"/>
</dbReference>
<dbReference type="InterPro" id="IPR036188">
    <property type="entry name" value="FAD/NAD-bd_sf"/>
</dbReference>
<keyword evidence="6 12" id="KW-0285">Flavoprotein</keyword>
<gene>
    <name evidence="15" type="ORF">SAMN02745823_00016</name>
</gene>
<keyword evidence="7 12" id="KW-0662">Pyridine nucleotide biosynthesis</keyword>
<evidence type="ECO:0000256" key="2">
    <source>
        <dbReference type="ARBA" id="ARBA00004950"/>
    </source>
</evidence>
<dbReference type="PANTHER" id="PTHR42716:SF2">
    <property type="entry name" value="L-ASPARTATE OXIDASE, CHLOROPLASTIC"/>
    <property type="match status" value="1"/>
</dbReference>
<dbReference type="SUPFAM" id="SSF51905">
    <property type="entry name" value="FAD/NAD(P)-binding domain"/>
    <property type="match status" value="1"/>
</dbReference>
<dbReference type="RefSeq" id="WP_073075622.1">
    <property type="nucleotide sequence ID" value="NZ_FQXV01000001.1"/>
</dbReference>
<dbReference type="SUPFAM" id="SSF56425">
    <property type="entry name" value="Succinate dehydrogenase/fumarate reductase flavoprotein, catalytic domain"/>
    <property type="match status" value="1"/>
</dbReference>
<evidence type="ECO:0000313" key="15">
    <source>
        <dbReference type="EMBL" id="SHH47908.1"/>
    </source>
</evidence>
<dbReference type="Pfam" id="PF00890">
    <property type="entry name" value="FAD_binding_2"/>
    <property type="match status" value="1"/>
</dbReference>
<evidence type="ECO:0000256" key="5">
    <source>
        <dbReference type="ARBA" id="ARBA00021901"/>
    </source>
</evidence>
<comment type="catalytic activity">
    <reaction evidence="10">
        <text>L-aspartate + O2 = iminosuccinate + H2O2</text>
        <dbReference type="Rhea" id="RHEA:25876"/>
        <dbReference type="ChEBI" id="CHEBI:15379"/>
        <dbReference type="ChEBI" id="CHEBI:16240"/>
        <dbReference type="ChEBI" id="CHEBI:29991"/>
        <dbReference type="ChEBI" id="CHEBI:77875"/>
        <dbReference type="EC" id="1.4.3.16"/>
    </reaction>
    <physiologicalReaction direction="left-to-right" evidence="10">
        <dbReference type="Rhea" id="RHEA:25877"/>
    </physiologicalReaction>
</comment>